<dbReference type="GO" id="GO:0030286">
    <property type="term" value="C:dynein complex"/>
    <property type="evidence" value="ECO:0007669"/>
    <property type="project" value="UniProtKB-KW"/>
</dbReference>
<proteinExistence type="predicted"/>
<sequence>KITWVVKETAEIFLQECRMHCASVQKLVDSYKMANLNISSLCVEISEHLLVRINPKMIYENLQFEADQARHRDHVVKKLNEMHESIVSTLQQSHEFYWYSYTDKMDRMVEEAFRLNIKWSLQELLKAMNGDGKSAPNPLFRLKVVLERDKLASIVEDIGKIHLINAVNTFKRLPEILTKTKSSKMPIFESIRLDEEINKILNYITASMQNNAMHLQNYLSTWDTYREIWEINKDAFIGRYQKLNPQNSSFDADIARYNEVANNVQMQETILSVQFVLLDCSSLKAAILSHCQEWQNKFTTLLRNIATSSLQDLMNYLASNSKKVSTIPQTLDQLVERLQLWDKLKEEAPLIERKFPPLVEQFVILDKYNVDISAGVRKQLNDLPVEWESFLDTLGEAESMLKKQKEIFKAELLRQAAELKQQISELITEFDTTGPFSSSVAISDAFIAISGFQHKKTACKEMEQTIRHGLNIFNIDHPPSKELAILEKDLENIKSVWELTDEWMKCWNKWKTHTFTVLKVSEMEETSSYLQKNLTRLSKAFKDKRCEIVEDTQSKVDQIKRTLPLITDLKNHAMRPRHWTQIQDEMDRSFDHTSEEFTLEKIISYGFDHHSEFIAEVSYSATKELAIEKALKTIAATWQAAELDIVPYRDKGLFKLGSVEEIFATLEENQGLLTTMKTSRFVKAFEKEVDYWERTVSHILETIEMLMVIQKHWMYMENIFIGDDIRRQLPEETAHFDSINGNWKEIMSRLNGDRNALRGTHYPGILQHLTEMNEELETIRRSLDLYLETKRNVFPRFYFLSNDTLLEILGQSRNPESILPYLKHCFDNIKSLKMAKKWEAAGMFASDGEYVEFNHSVNMEGQVEVYLGDVERMMRVTLKESLRHCRAALKKSMNKRDKWIKDWPGQMCVIASQIQWTQDVMKALGLVSERGDIKALKNCKKKQRLMLNKLSETIRTQLSKLMRLKIVTLVTIEVHARDVIEKLLKANVSDVNSFDWLSQLRYYWEKEYDDCIIRQTTAYFVYSYEYLGNSGRLVITPLTDRCQLTISTALNLCKGGCLKGPASTGKTETVKDFGKALGLLVLVVNCSEGLDYRSTGRLFAGLSQTGAWGSFDEMNRINIEVLSVIAQQIIAILTALAAHLDKFVFEGHLISLVSTCGFFITMNPGYSGRQELPDNLKSLFRPMAMVVPDTSFIAEICLFAEGFNNTKILSKKTSTLYSLATQQLSKQDHYDFVLRGVVSMLKYAGKKKRALPHLSDEEILCMSVKEMNLPKLVQDDVPLFNGIVSDLFPDLVIPTTYRAKLISVIEEELKEKQLQATQSTITKVFQLLDAKTARHSVMLVGATMSAKTTIWRVLEASINRLNKAGEPFYVVR</sequence>
<keyword evidence="4" id="KW-0677">Repeat</keyword>
<dbReference type="Gene3D" id="1.10.287.2620">
    <property type="match status" value="1"/>
</dbReference>
<reference evidence="17" key="1">
    <citation type="submission" date="2021-04" db="EMBL/GenBank/DDBJ databases">
        <authorList>
            <consortium name="Molecular Ecology Group"/>
        </authorList>
    </citation>
    <scope>NUCLEOTIDE SEQUENCE</scope>
</reference>
<dbReference type="Gene3D" id="1.20.140.100">
    <property type="entry name" value="Dynein heavy chain, N-terminal domain 2"/>
    <property type="match status" value="1"/>
</dbReference>
<evidence type="ECO:0000256" key="8">
    <source>
        <dbReference type="ARBA" id="ARBA00023054"/>
    </source>
</evidence>
<evidence type="ECO:0000256" key="4">
    <source>
        <dbReference type="ARBA" id="ARBA00022737"/>
    </source>
</evidence>
<dbReference type="InterPro" id="IPR026983">
    <property type="entry name" value="DHC"/>
</dbReference>
<dbReference type="InterPro" id="IPR035699">
    <property type="entry name" value="AAA_6"/>
</dbReference>
<evidence type="ECO:0000313" key="18">
    <source>
        <dbReference type="Proteomes" id="UP000678393"/>
    </source>
</evidence>
<keyword evidence="7" id="KW-0243">Dynein</keyword>
<comment type="subcellular location">
    <subcellularLocation>
        <location evidence="1">Cytoplasm</location>
        <location evidence="1">Cytoskeleton</location>
        <location evidence="1">Cilium axoneme</location>
    </subcellularLocation>
</comment>
<evidence type="ECO:0000259" key="14">
    <source>
        <dbReference type="Pfam" id="PF08393"/>
    </source>
</evidence>
<dbReference type="Gene3D" id="1.10.8.710">
    <property type="match status" value="1"/>
</dbReference>
<keyword evidence="11" id="KW-0206">Cytoskeleton</keyword>
<evidence type="ECO:0000256" key="6">
    <source>
        <dbReference type="ARBA" id="ARBA00022840"/>
    </source>
</evidence>
<evidence type="ECO:0000256" key="5">
    <source>
        <dbReference type="ARBA" id="ARBA00022741"/>
    </source>
</evidence>
<dbReference type="PANTHER" id="PTHR45703">
    <property type="entry name" value="DYNEIN HEAVY CHAIN"/>
    <property type="match status" value="1"/>
</dbReference>
<dbReference type="OrthoDB" id="10251809at2759"/>
<keyword evidence="9" id="KW-0969">Cilium</keyword>
<dbReference type="FunFam" id="1.10.8.710:FF:000001">
    <property type="entry name" value="Dynein axonemal heavy chain 2"/>
    <property type="match status" value="1"/>
</dbReference>
<dbReference type="Gene3D" id="3.40.50.300">
    <property type="entry name" value="P-loop containing nucleotide triphosphate hydrolases"/>
    <property type="match status" value="2"/>
</dbReference>
<keyword evidence="8 13" id="KW-0175">Coiled coil</keyword>
<keyword evidence="10" id="KW-0505">Motor protein</keyword>
<dbReference type="Gene3D" id="3.20.180.20">
    <property type="entry name" value="Dynein heavy chain, N-terminal domain 2"/>
    <property type="match status" value="1"/>
</dbReference>
<evidence type="ECO:0000256" key="12">
    <source>
        <dbReference type="ARBA" id="ARBA00023273"/>
    </source>
</evidence>
<feature type="coiled-coil region" evidence="13">
    <location>
        <begin position="402"/>
        <end position="429"/>
    </location>
</feature>
<keyword evidence="18" id="KW-1185">Reference proteome</keyword>
<dbReference type="FunFam" id="1.20.140.100:FF:000006">
    <property type="entry name" value="dynein heavy chain 2, axonemal"/>
    <property type="match status" value="1"/>
</dbReference>
<evidence type="ECO:0000256" key="10">
    <source>
        <dbReference type="ARBA" id="ARBA00023175"/>
    </source>
</evidence>
<feature type="non-terminal residue" evidence="17">
    <location>
        <position position="1372"/>
    </location>
</feature>
<dbReference type="Pfam" id="PF08393">
    <property type="entry name" value="DHC_N2"/>
    <property type="match status" value="1"/>
</dbReference>
<evidence type="ECO:0000313" key="17">
    <source>
        <dbReference type="EMBL" id="CAG5116907.1"/>
    </source>
</evidence>
<keyword evidence="5" id="KW-0547">Nucleotide-binding</keyword>
<dbReference type="PANTHER" id="PTHR45703:SF32">
    <property type="entry name" value="DYNEINS HEAVY CHAIN"/>
    <property type="match status" value="1"/>
</dbReference>
<dbReference type="SUPFAM" id="SSF52540">
    <property type="entry name" value="P-loop containing nucleoside triphosphate hydrolases"/>
    <property type="match status" value="2"/>
</dbReference>
<dbReference type="InterPro" id="IPR043157">
    <property type="entry name" value="Dynein_AAA1S"/>
</dbReference>
<evidence type="ECO:0000256" key="3">
    <source>
        <dbReference type="ARBA" id="ARBA00022701"/>
    </source>
</evidence>
<dbReference type="FunFam" id="1.20.58.1120:FF:000001">
    <property type="entry name" value="dynein heavy chain 2, axonemal"/>
    <property type="match status" value="1"/>
</dbReference>
<dbReference type="InterPro" id="IPR056759">
    <property type="entry name" value="DYH2-5-8_CC"/>
</dbReference>
<dbReference type="Gene3D" id="1.20.58.1120">
    <property type="match status" value="1"/>
</dbReference>
<dbReference type="Pfam" id="PF12774">
    <property type="entry name" value="AAA_6"/>
    <property type="match status" value="1"/>
</dbReference>
<dbReference type="Proteomes" id="UP000678393">
    <property type="component" value="Unassembled WGS sequence"/>
</dbReference>
<dbReference type="Pfam" id="PF25007">
    <property type="entry name" value="DYH2-5-8_CC"/>
    <property type="match status" value="1"/>
</dbReference>
<evidence type="ECO:0000256" key="7">
    <source>
        <dbReference type="ARBA" id="ARBA00023017"/>
    </source>
</evidence>
<feature type="non-terminal residue" evidence="17">
    <location>
        <position position="1"/>
    </location>
</feature>
<evidence type="ECO:0000256" key="11">
    <source>
        <dbReference type="ARBA" id="ARBA00023212"/>
    </source>
</evidence>
<evidence type="ECO:0000256" key="13">
    <source>
        <dbReference type="SAM" id="Coils"/>
    </source>
</evidence>
<evidence type="ECO:0000256" key="2">
    <source>
        <dbReference type="ARBA" id="ARBA00022490"/>
    </source>
</evidence>
<accession>A0A8S3YIX7</accession>
<dbReference type="GO" id="GO:0045505">
    <property type="term" value="F:dynein intermediate chain binding"/>
    <property type="evidence" value="ECO:0007669"/>
    <property type="project" value="InterPro"/>
</dbReference>
<dbReference type="EMBL" id="CAJHNH020000320">
    <property type="protein sequence ID" value="CAG5116907.1"/>
    <property type="molecule type" value="Genomic_DNA"/>
</dbReference>
<protein>
    <recommendedName>
        <fullName evidence="19">Dynein heavy chain 2, axonemal</fullName>
    </recommendedName>
</protein>
<dbReference type="InterPro" id="IPR042228">
    <property type="entry name" value="Dynein_linker_3"/>
</dbReference>
<evidence type="ECO:0000256" key="9">
    <source>
        <dbReference type="ARBA" id="ARBA00023069"/>
    </source>
</evidence>
<dbReference type="GO" id="GO:0005874">
    <property type="term" value="C:microtubule"/>
    <property type="evidence" value="ECO:0007669"/>
    <property type="project" value="UniProtKB-KW"/>
</dbReference>
<evidence type="ECO:0000256" key="1">
    <source>
        <dbReference type="ARBA" id="ARBA00004430"/>
    </source>
</evidence>
<organism evidence="17 18">
    <name type="scientific">Candidula unifasciata</name>
    <dbReference type="NCBI Taxonomy" id="100452"/>
    <lineage>
        <taxon>Eukaryota</taxon>
        <taxon>Metazoa</taxon>
        <taxon>Spiralia</taxon>
        <taxon>Lophotrochozoa</taxon>
        <taxon>Mollusca</taxon>
        <taxon>Gastropoda</taxon>
        <taxon>Heterobranchia</taxon>
        <taxon>Euthyneura</taxon>
        <taxon>Panpulmonata</taxon>
        <taxon>Eupulmonata</taxon>
        <taxon>Stylommatophora</taxon>
        <taxon>Helicina</taxon>
        <taxon>Helicoidea</taxon>
        <taxon>Geomitridae</taxon>
        <taxon>Candidula</taxon>
    </lineage>
</organism>
<dbReference type="GO" id="GO:0007018">
    <property type="term" value="P:microtubule-based movement"/>
    <property type="evidence" value="ECO:0007669"/>
    <property type="project" value="InterPro"/>
</dbReference>
<feature type="domain" description="Dynein axonemal heavy chain 2/5/8 coiled-coil" evidence="16">
    <location>
        <begin position="296"/>
        <end position="414"/>
    </location>
</feature>
<dbReference type="GO" id="GO:0005930">
    <property type="term" value="C:axoneme"/>
    <property type="evidence" value="ECO:0007669"/>
    <property type="project" value="UniProtKB-SubCell"/>
</dbReference>
<keyword evidence="2" id="KW-0963">Cytoplasm</keyword>
<dbReference type="GO" id="GO:0005524">
    <property type="term" value="F:ATP binding"/>
    <property type="evidence" value="ECO:0007669"/>
    <property type="project" value="UniProtKB-KW"/>
</dbReference>
<keyword evidence="12" id="KW-0966">Cell projection</keyword>
<dbReference type="FunFam" id="1.10.287.2620:FF:000002">
    <property type="entry name" value="Dynein heavy chain 2, axonemal"/>
    <property type="match status" value="1"/>
</dbReference>
<dbReference type="InterPro" id="IPR027417">
    <property type="entry name" value="P-loop_NTPase"/>
</dbReference>
<gene>
    <name evidence="17" type="ORF">CUNI_LOCUS2465</name>
</gene>
<dbReference type="FunFam" id="3.20.180.20:FF:000003">
    <property type="entry name" value="Dynein heavy chain 12, axonemal"/>
    <property type="match status" value="1"/>
</dbReference>
<dbReference type="FunFam" id="3.40.50.300:FF:000044">
    <property type="entry name" value="Dynein heavy chain 5, axonemal"/>
    <property type="match status" value="1"/>
</dbReference>
<dbReference type="InterPro" id="IPR013602">
    <property type="entry name" value="Dynein_heavy_linker"/>
</dbReference>
<keyword evidence="6" id="KW-0067">ATP-binding</keyword>
<evidence type="ECO:0008006" key="19">
    <source>
        <dbReference type="Google" id="ProtNLM"/>
    </source>
</evidence>
<comment type="caution">
    <text evidence="17">The sequence shown here is derived from an EMBL/GenBank/DDBJ whole genome shotgun (WGS) entry which is preliminary data.</text>
</comment>
<evidence type="ECO:0000259" key="16">
    <source>
        <dbReference type="Pfam" id="PF25007"/>
    </source>
</evidence>
<dbReference type="GO" id="GO:0051959">
    <property type="term" value="F:dynein light intermediate chain binding"/>
    <property type="evidence" value="ECO:0007669"/>
    <property type="project" value="InterPro"/>
</dbReference>
<dbReference type="InterPro" id="IPR042222">
    <property type="entry name" value="Dynein_2_N"/>
</dbReference>
<feature type="domain" description="Dynein heavy chain linker" evidence="14">
    <location>
        <begin position="485"/>
        <end position="885"/>
    </location>
</feature>
<keyword evidence="3" id="KW-0493">Microtubule</keyword>
<evidence type="ECO:0000259" key="15">
    <source>
        <dbReference type="Pfam" id="PF12774"/>
    </source>
</evidence>
<name>A0A8S3YIX7_9EUPU</name>
<feature type="domain" description="Dynein heavy chain hydrolytic ATP-binding dynein motor region" evidence="15">
    <location>
        <begin position="1022"/>
        <end position="1348"/>
    </location>
</feature>